<dbReference type="EMBL" id="LSMT01000070">
    <property type="protein sequence ID" value="PFX29172.1"/>
    <property type="molecule type" value="Genomic_DNA"/>
</dbReference>
<dbReference type="OrthoDB" id="5988554at2759"/>
<proteinExistence type="predicted"/>
<keyword evidence="1" id="KW-0175">Coiled coil</keyword>
<gene>
    <name evidence="2" type="ORF">AWC38_SpisGene6088</name>
</gene>
<evidence type="ECO:0000313" key="3">
    <source>
        <dbReference type="Proteomes" id="UP000225706"/>
    </source>
</evidence>
<organism evidence="2 3">
    <name type="scientific">Stylophora pistillata</name>
    <name type="common">Smooth cauliflower coral</name>
    <dbReference type="NCBI Taxonomy" id="50429"/>
    <lineage>
        <taxon>Eukaryota</taxon>
        <taxon>Metazoa</taxon>
        <taxon>Cnidaria</taxon>
        <taxon>Anthozoa</taxon>
        <taxon>Hexacorallia</taxon>
        <taxon>Scleractinia</taxon>
        <taxon>Astrocoeniina</taxon>
        <taxon>Pocilloporidae</taxon>
        <taxon>Stylophora</taxon>
    </lineage>
</organism>
<dbReference type="AlphaFoldDB" id="A0A2B4SL01"/>
<comment type="caution">
    <text evidence="2">The sequence shown here is derived from an EMBL/GenBank/DDBJ whole genome shotgun (WGS) entry which is preliminary data.</text>
</comment>
<reference evidence="3" key="1">
    <citation type="journal article" date="2017" name="bioRxiv">
        <title>Comparative analysis of the genomes of Stylophora pistillata and Acropora digitifera provides evidence for extensive differences between species of corals.</title>
        <authorList>
            <person name="Voolstra C.R."/>
            <person name="Li Y."/>
            <person name="Liew Y.J."/>
            <person name="Baumgarten S."/>
            <person name="Zoccola D."/>
            <person name="Flot J.-F."/>
            <person name="Tambutte S."/>
            <person name="Allemand D."/>
            <person name="Aranda M."/>
        </authorList>
    </citation>
    <scope>NUCLEOTIDE SEQUENCE [LARGE SCALE GENOMIC DNA]</scope>
</reference>
<accession>A0A2B4SL01</accession>
<evidence type="ECO:0000256" key="1">
    <source>
        <dbReference type="SAM" id="Coils"/>
    </source>
</evidence>
<keyword evidence="3" id="KW-1185">Reference proteome</keyword>
<sequence length="292" mass="33564">MKTIHRVTILYIVTDKTDPEATAPDYISLANDLIPGHCVQISQDSGQRINGILARKAGEVKSTYKKARNSRERGELHQKKYKLSIFKDEIVSLEGVEEELICTRQDIEEWKRKVEDLEQKKTELVEALQEALRVKDECLNEKEKDIAKLTEQNQELQRHINALEGRLGEVGCTGKKLGELGLKQRSRRLKELKSRAQVALWFMGSYGLELTCLKGVDQKHGKTYTNDLEHRETLVAGSETEDDDKVEQVLYLLDEFCASDELYHELTIMCDELPKSYLIKQKTKAAQRHLHK</sequence>
<dbReference type="Proteomes" id="UP000225706">
    <property type="component" value="Unassembled WGS sequence"/>
</dbReference>
<evidence type="ECO:0000313" key="2">
    <source>
        <dbReference type="EMBL" id="PFX29172.1"/>
    </source>
</evidence>
<protein>
    <submittedName>
        <fullName evidence="2">Uncharacterized protein</fullName>
    </submittedName>
</protein>
<name>A0A2B4SL01_STYPI</name>
<feature type="coiled-coil region" evidence="1">
    <location>
        <begin position="93"/>
        <end position="166"/>
    </location>
</feature>